<organism evidence="2 3">
    <name type="scientific">Zizania palustris</name>
    <name type="common">Northern wild rice</name>
    <dbReference type="NCBI Taxonomy" id="103762"/>
    <lineage>
        <taxon>Eukaryota</taxon>
        <taxon>Viridiplantae</taxon>
        <taxon>Streptophyta</taxon>
        <taxon>Embryophyta</taxon>
        <taxon>Tracheophyta</taxon>
        <taxon>Spermatophyta</taxon>
        <taxon>Magnoliopsida</taxon>
        <taxon>Liliopsida</taxon>
        <taxon>Poales</taxon>
        <taxon>Poaceae</taxon>
        <taxon>BOP clade</taxon>
        <taxon>Oryzoideae</taxon>
        <taxon>Oryzeae</taxon>
        <taxon>Zizaniinae</taxon>
        <taxon>Zizania</taxon>
    </lineage>
</organism>
<feature type="region of interest" description="Disordered" evidence="1">
    <location>
        <begin position="1"/>
        <end position="37"/>
    </location>
</feature>
<reference evidence="2" key="1">
    <citation type="journal article" date="2021" name="bioRxiv">
        <title>Whole Genome Assembly and Annotation of Northern Wild Rice, Zizania palustris L., Supports a Whole Genome Duplication in the Zizania Genus.</title>
        <authorList>
            <person name="Haas M."/>
            <person name="Kono T."/>
            <person name="Macchietto M."/>
            <person name="Millas R."/>
            <person name="McGilp L."/>
            <person name="Shao M."/>
            <person name="Duquette J."/>
            <person name="Hirsch C.N."/>
            <person name="Kimball J."/>
        </authorList>
    </citation>
    <scope>NUCLEOTIDE SEQUENCE</scope>
    <source>
        <tissue evidence="2">Fresh leaf tissue</tissue>
    </source>
</reference>
<comment type="caution">
    <text evidence="2">The sequence shown here is derived from an EMBL/GenBank/DDBJ whole genome shotgun (WGS) entry which is preliminary data.</text>
</comment>
<dbReference type="OrthoDB" id="1921521at2759"/>
<proteinExistence type="predicted"/>
<keyword evidence="3" id="KW-1185">Reference proteome</keyword>
<name>A0A8J5X5G0_ZIZPA</name>
<evidence type="ECO:0000313" key="3">
    <source>
        <dbReference type="Proteomes" id="UP000729402"/>
    </source>
</evidence>
<evidence type="ECO:0000313" key="2">
    <source>
        <dbReference type="EMBL" id="KAG8100640.1"/>
    </source>
</evidence>
<gene>
    <name evidence="2" type="ORF">GUJ93_ZPchr0013g37501</name>
</gene>
<accession>A0A8J5X5G0</accession>
<dbReference type="EMBL" id="JAAALK010000079">
    <property type="protein sequence ID" value="KAG8100640.1"/>
    <property type="molecule type" value="Genomic_DNA"/>
</dbReference>
<sequence>MGAPPTRERPEAAGVDEPEASRSEQGDREVSTAQDDHRPVPLVLRQQLLGACRADERLRPLLTLNVSCGAAEDRFISHLSQHFEVSEIGLLARCLCVPLVALRVGKVDRNGPLLCPTAIRGKLSLGLLPSSSMRIIFAGDDGHSEQLALLNNDHEVSDVCIEEISADNTGRSFLIRISESKTLYYWCAEKSKKHGMDLLAKMKNLLQRRPTLSDLTGISDSRLDAFGTHLHAYLLTSSIGDVKSLGSLNDNLSASSPHDQYLQPPSVVSESSRFHTSAANVARVSSVYQASLSPRSGAFKDGMPKMSCVKIVGRDKMKQHGDWLSPSTGPVDTNLPKIVSSDSASEKRSGACSENSATSFPLDLPISFPLLPSLFPLTTQYPLPKGSSEQQFKPYYCWCPPCPSSLQYSVTPLHMPVTSVEPLPLPPLNSVLSNEQTPTSTISAKMDTRDLESINLPSILHDPLLHMPLPASSLVSLHGSQVPTFTPLMSDPIVHVPVIDVCSSGQAYLVSCGASISSTVPLVPETESLVERSARETLMRLLASTPFASNPQLVNILPAVLADVPEKNVKKLLGAHPEDKTLGSSCAVNVRGAGIAAMELISEDEASGQDGAHTTFVEYDGTNDQRHFQRM</sequence>
<protein>
    <submittedName>
        <fullName evidence="2">Uncharacterized protein</fullName>
    </submittedName>
</protein>
<reference evidence="2" key="2">
    <citation type="submission" date="2021-02" db="EMBL/GenBank/DDBJ databases">
        <authorList>
            <person name="Kimball J.A."/>
            <person name="Haas M.W."/>
            <person name="Macchietto M."/>
            <person name="Kono T."/>
            <person name="Duquette J."/>
            <person name="Shao M."/>
        </authorList>
    </citation>
    <scope>NUCLEOTIDE SEQUENCE</scope>
    <source>
        <tissue evidence="2">Fresh leaf tissue</tissue>
    </source>
</reference>
<feature type="region of interest" description="Disordered" evidence="1">
    <location>
        <begin position="319"/>
        <end position="354"/>
    </location>
</feature>
<dbReference type="AlphaFoldDB" id="A0A8J5X5G0"/>
<feature type="compositionally biased region" description="Basic and acidic residues" evidence="1">
    <location>
        <begin position="1"/>
        <end position="11"/>
    </location>
</feature>
<dbReference type="PANTHER" id="PTHR36741">
    <property type="entry name" value="OS07G0100500 PROTEIN"/>
    <property type="match status" value="1"/>
</dbReference>
<evidence type="ECO:0000256" key="1">
    <source>
        <dbReference type="SAM" id="MobiDB-lite"/>
    </source>
</evidence>
<dbReference type="PANTHER" id="PTHR36741:SF1">
    <property type="entry name" value="OS07G0100500 PROTEIN"/>
    <property type="match status" value="1"/>
</dbReference>
<dbReference type="Proteomes" id="UP000729402">
    <property type="component" value="Unassembled WGS sequence"/>
</dbReference>
<feature type="compositionally biased region" description="Basic and acidic residues" evidence="1">
    <location>
        <begin position="19"/>
        <end position="37"/>
    </location>
</feature>